<reference evidence="3 4" key="1">
    <citation type="submission" date="2024-02" db="EMBL/GenBank/DDBJ databases">
        <title>De novo assembly and annotation of 12 fungi associated with fruit tree decline syndrome in Ontario, Canada.</title>
        <authorList>
            <person name="Sulman M."/>
            <person name="Ellouze W."/>
            <person name="Ilyukhin E."/>
        </authorList>
    </citation>
    <scope>NUCLEOTIDE SEQUENCE [LARGE SCALE GENOMIC DNA]</scope>
    <source>
        <strain evidence="3 4">M42-189</strain>
    </source>
</reference>
<feature type="compositionally biased region" description="Polar residues" evidence="2">
    <location>
        <begin position="233"/>
        <end position="255"/>
    </location>
</feature>
<keyword evidence="4" id="KW-1185">Reference proteome</keyword>
<organism evidence="3 4">
    <name type="scientific">Paraconiothyrium brasiliense</name>
    <dbReference type="NCBI Taxonomy" id="300254"/>
    <lineage>
        <taxon>Eukaryota</taxon>
        <taxon>Fungi</taxon>
        <taxon>Dikarya</taxon>
        <taxon>Ascomycota</taxon>
        <taxon>Pezizomycotina</taxon>
        <taxon>Dothideomycetes</taxon>
        <taxon>Pleosporomycetidae</taxon>
        <taxon>Pleosporales</taxon>
        <taxon>Massarineae</taxon>
        <taxon>Didymosphaeriaceae</taxon>
        <taxon>Paraconiothyrium</taxon>
    </lineage>
</organism>
<evidence type="ECO:0000256" key="2">
    <source>
        <dbReference type="SAM" id="MobiDB-lite"/>
    </source>
</evidence>
<feature type="region of interest" description="Disordered" evidence="2">
    <location>
        <begin position="1"/>
        <end position="52"/>
    </location>
</feature>
<proteinExistence type="predicted"/>
<evidence type="ECO:0000313" key="4">
    <source>
        <dbReference type="Proteomes" id="UP001521785"/>
    </source>
</evidence>
<comment type="caution">
    <text evidence="3">The sequence shown here is derived from an EMBL/GenBank/DDBJ whole genome shotgun (WGS) entry which is preliminary data.</text>
</comment>
<keyword evidence="1" id="KW-0175">Coiled coil</keyword>
<feature type="coiled-coil region" evidence="1">
    <location>
        <begin position="151"/>
        <end position="185"/>
    </location>
</feature>
<dbReference type="EMBL" id="JAKJXO020000019">
    <property type="protein sequence ID" value="KAL1593125.1"/>
    <property type="molecule type" value="Genomic_DNA"/>
</dbReference>
<protein>
    <submittedName>
        <fullName evidence="3">Uncharacterized protein</fullName>
    </submittedName>
</protein>
<sequence length="321" mass="35145">METPEPSRFSQEQTLTPEDGSEITKGKSRASSPTGRQRSIHAGPEYATTSGSQVVAARSPPAATMQAIAVDAKKSRSNLGRHFVGFRVALLWKRKPTDAFKELSVAIQTTGHVIQTQEWAPKLKSSALSIIQIANAEKLSPETRQLLETGAEEFNEFKREEEEKRSREEEELAKIEEEMEVVDTRLVQRGPMLRRVQRLRPVASMTTLGTLDPRATETTSMSPTGGCKYAGASSLSCTADSRATESGPTSRSSISGPVMDRGPGFKRPSRMEERRYKPAPEDPISGSFSTMSSWNAYNHAQIGLSMSNSNSSSSTFAKLLD</sequence>
<evidence type="ECO:0000256" key="1">
    <source>
        <dbReference type="SAM" id="Coils"/>
    </source>
</evidence>
<gene>
    <name evidence="3" type="ORF">SLS60_010732</name>
</gene>
<accession>A0ABR3QLU4</accession>
<feature type="compositionally biased region" description="Basic and acidic residues" evidence="2">
    <location>
        <begin position="269"/>
        <end position="280"/>
    </location>
</feature>
<evidence type="ECO:0000313" key="3">
    <source>
        <dbReference type="EMBL" id="KAL1593125.1"/>
    </source>
</evidence>
<feature type="region of interest" description="Disordered" evidence="2">
    <location>
        <begin position="207"/>
        <end position="290"/>
    </location>
</feature>
<name>A0ABR3QLU4_9PLEO</name>
<dbReference type="Proteomes" id="UP001521785">
    <property type="component" value="Unassembled WGS sequence"/>
</dbReference>